<dbReference type="Pfam" id="PF01075">
    <property type="entry name" value="Glyco_transf_9"/>
    <property type="match status" value="1"/>
</dbReference>
<evidence type="ECO:0000313" key="3">
    <source>
        <dbReference type="EMBL" id="AWY01817.1"/>
    </source>
</evidence>
<keyword evidence="2" id="KW-0808">Transferase</keyword>
<reference evidence="3 4" key="1">
    <citation type="submission" date="2016-06" db="EMBL/GenBank/DDBJ databases">
        <title>The sequenced genome of the ice-adhering bacterium Marinomonas primoryensis, from Antarctica.</title>
        <authorList>
            <person name="Graham L."/>
            <person name="Vance T.D.R."/>
            <person name="Davies P.L."/>
        </authorList>
    </citation>
    <scope>NUCLEOTIDE SEQUENCE [LARGE SCALE GENOMIC DNA]</scope>
    <source>
        <strain evidence="3 4">AceL</strain>
    </source>
</reference>
<organism evidence="3 4">
    <name type="scientific">Marinomonas primoryensis</name>
    <dbReference type="NCBI Taxonomy" id="178399"/>
    <lineage>
        <taxon>Bacteria</taxon>
        <taxon>Pseudomonadati</taxon>
        <taxon>Pseudomonadota</taxon>
        <taxon>Gammaproteobacteria</taxon>
        <taxon>Oceanospirillales</taxon>
        <taxon>Oceanospirillaceae</taxon>
        <taxon>Marinomonas</taxon>
    </lineage>
</organism>
<accession>A0A2Z4PWM4</accession>
<dbReference type="PANTHER" id="PTHR30160">
    <property type="entry name" value="TETRAACYLDISACCHARIDE 4'-KINASE-RELATED"/>
    <property type="match status" value="1"/>
</dbReference>
<dbReference type="EMBL" id="CP016181">
    <property type="protein sequence ID" value="AWY01817.1"/>
    <property type="molecule type" value="Genomic_DNA"/>
</dbReference>
<dbReference type="SUPFAM" id="SSF53756">
    <property type="entry name" value="UDP-Glycosyltransferase/glycogen phosphorylase"/>
    <property type="match status" value="1"/>
</dbReference>
<dbReference type="AlphaFoldDB" id="A0A2Z4PWM4"/>
<dbReference type="InterPro" id="IPR002201">
    <property type="entry name" value="Glyco_trans_9"/>
</dbReference>
<evidence type="ECO:0008006" key="5">
    <source>
        <dbReference type="Google" id="ProtNLM"/>
    </source>
</evidence>
<proteinExistence type="predicted"/>
<dbReference type="OrthoDB" id="8661261at2"/>
<sequence length="313" mass="35215">MMNLVLLRNRPHLGAQITTIPVLAHFSQNYCHQEPLILSSKSNVAWIYNQLPWVKECIDSNSKIEELKALKSTHRLLNLRPSNRLSVVLYALFKKGRCFDFVKTAFLANLTSEKHNVLCETEYRALGYLKVFIKDEQALLPALAAPFFTLMQASTLNLKKAELNILMMPGGGAGEIKKWGIDHFIAAGETIANTLKKTCHIHILLGPDEKEEIHYVKKLGDTNHLSLHVSLPLKDIAKLVDNCDLTIANDCGPSHIAQCMQKPYIGLFREPNTEWFLTHPKSVKVLPQKGHDIKTITTKSVTEYAVNLLKSQA</sequence>
<dbReference type="InterPro" id="IPR051199">
    <property type="entry name" value="LPS_LOS_Heptosyltrfase"/>
</dbReference>
<protein>
    <recommendedName>
        <fullName evidence="5">ADP-heptose--LPS heptosyltransferase</fullName>
    </recommendedName>
</protein>
<evidence type="ECO:0000256" key="1">
    <source>
        <dbReference type="ARBA" id="ARBA00022676"/>
    </source>
</evidence>
<dbReference type="RefSeq" id="WP_112140625.1">
    <property type="nucleotide sequence ID" value="NZ_CP016181.1"/>
</dbReference>
<dbReference type="GO" id="GO:0005829">
    <property type="term" value="C:cytosol"/>
    <property type="evidence" value="ECO:0007669"/>
    <property type="project" value="TreeGrafter"/>
</dbReference>
<dbReference type="Gene3D" id="3.40.50.2000">
    <property type="entry name" value="Glycogen Phosphorylase B"/>
    <property type="match status" value="1"/>
</dbReference>
<evidence type="ECO:0000256" key="2">
    <source>
        <dbReference type="ARBA" id="ARBA00022679"/>
    </source>
</evidence>
<keyword evidence="1" id="KW-0328">Glycosyltransferase</keyword>
<dbReference type="GO" id="GO:0009244">
    <property type="term" value="P:lipopolysaccharide core region biosynthetic process"/>
    <property type="evidence" value="ECO:0007669"/>
    <property type="project" value="TreeGrafter"/>
</dbReference>
<dbReference type="Proteomes" id="UP000249898">
    <property type="component" value="Chromosome"/>
</dbReference>
<dbReference type="GO" id="GO:0008713">
    <property type="term" value="F:ADP-heptose-lipopolysaccharide heptosyltransferase activity"/>
    <property type="evidence" value="ECO:0007669"/>
    <property type="project" value="TreeGrafter"/>
</dbReference>
<name>A0A2Z4PWM4_9GAMM</name>
<evidence type="ECO:0000313" key="4">
    <source>
        <dbReference type="Proteomes" id="UP000249898"/>
    </source>
</evidence>
<gene>
    <name evidence="3" type="ORF">A8139_19015</name>
</gene>